<comment type="caution">
    <text evidence="1">The sequence shown here is derived from an EMBL/GenBank/DDBJ whole genome shotgun (WGS) entry which is preliminary data.</text>
</comment>
<name>A0A4Q0XRF7_9BACT</name>
<dbReference type="EMBL" id="PDKN01000002">
    <property type="protein sequence ID" value="RXJ60057.1"/>
    <property type="molecule type" value="Genomic_DNA"/>
</dbReference>
<dbReference type="Proteomes" id="UP000290657">
    <property type="component" value="Unassembled WGS sequence"/>
</dbReference>
<keyword evidence="2" id="KW-1185">Reference proteome</keyword>
<proteinExistence type="predicted"/>
<reference evidence="1 2" key="1">
    <citation type="submission" date="2017-10" db="EMBL/GenBank/DDBJ databases">
        <title>Genomics of the genus Arcobacter.</title>
        <authorList>
            <person name="Perez-Cataluna A."/>
            <person name="Figueras M.J."/>
        </authorList>
    </citation>
    <scope>NUCLEOTIDE SEQUENCE [LARGE SCALE GENOMIC DNA]</scope>
    <source>
        <strain evidence="1 2">CECT 8987</strain>
    </source>
</reference>
<accession>A0A4Q0XRF7</accession>
<evidence type="ECO:0000313" key="2">
    <source>
        <dbReference type="Proteomes" id="UP000290657"/>
    </source>
</evidence>
<dbReference type="AlphaFoldDB" id="A0A4Q0XRF7"/>
<dbReference type="RefSeq" id="WP_128995372.1">
    <property type="nucleotide sequence ID" value="NZ_PDKN01000002.1"/>
</dbReference>
<protein>
    <submittedName>
        <fullName evidence="1">Uncharacterized protein</fullName>
    </submittedName>
</protein>
<dbReference type="OrthoDB" id="5347768at2"/>
<sequence>MTQSEKEIINQFAYDNLITNLSKYELYYQISLEYLVQQTEFDKESALAKLEKMQLEVDPEHVFYSIIAITRNWKNFATYKEKFETELQKHASINALEDYVKNDPDLLHPEIFLDETIEKINNEEFFNQKMKQFFDEEIDNILIRWQTIVPKDLAENIKSVALSMM</sequence>
<evidence type="ECO:0000313" key="1">
    <source>
        <dbReference type="EMBL" id="RXJ60057.1"/>
    </source>
</evidence>
<organism evidence="1 2">
    <name type="scientific">Candidatus Marinarcus aquaticus</name>
    <dbReference type="NCBI Taxonomy" id="2044504"/>
    <lineage>
        <taxon>Bacteria</taxon>
        <taxon>Pseudomonadati</taxon>
        <taxon>Campylobacterota</taxon>
        <taxon>Epsilonproteobacteria</taxon>
        <taxon>Campylobacterales</taxon>
        <taxon>Arcobacteraceae</taxon>
        <taxon>Candidatus Marinarcus</taxon>
    </lineage>
</organism>
<gene>
    <name evidence="1" type="ORF">CRV04_03330</name>
</gene>